<dbReference type="Gene3D" id="2.30.30.40">
    <property type="entry name" value="SH3 Domains"/>
    <property type="match status" value="1"/>
</dbReference>
<dbReference type="EMBL" id="CP025197">
    <property type="protein sequence ID" value="AUG57951.1"/>
    <property type="molecule type" value="Genomic_DNA"/>
</dbReference>
<dbReference type="InterPro" id="IPR039315">
    <property type="entry name" value="CheW"/>
</dbReference>
<organism evidence="2 4">
    <name type="scientific">Acetivibrio saccincola</name>
    <dbReference type="NCBI Taxonomy" id="1677857"/>
    <lineage>
        <taxon>Bacteria</taxon>
        <taxon>Bacillati</taxon>
        <taxon>Bacillota</taxon>
        <taxon>Clostridia</taxon>
        <taxon>Eubacteriales</taxon>
        <taxon>Oscillospiraceae</taxon>
        <taxon>Acetivibrio</taxon>
    </lineage>
</organism>
<dbReference type="GO" id="GO:0006935">
    <property type="term" value="P:chemotaxis"/>
    <property type="evidence" value="ECO:0007669"/>
    <property type="project" value="InterPro"/>
</dbReference>
<dbReference type="RefSeq" id="WP_101301920.1">
    <property type="nucleotide sequence ID" value="NZ_CP025197.1"/>
</dbReference>
<evidence type="ECO:0000313" key="3">
    <source>
        <dbReference type="EMBL" id="PQQ67844.1"/>
    </source>
</evidence>
<evidence type="ECO:0000313" key="5">
    <source>
        <dbReference type="Proteomes" id="UP000239720"/>
    </source>
</evidence>
<evidence type="ECO:0000259" key="1">
    <source>
        <dbReference type="PROSITE" id="PS50851"/>
    </source>
</evidence>
<dbReference type="KEGG" id="hsc:HVS_10280"/>
<dbReference type="OrthoDB" id="9794382at2"/>
<dbReference type="Pfam" id="PF01584">
    <property type="entry name" value="CheW"/>
    <property type="match status" value="1"/>
</dbReference>
<dbReference type="Proteomes" id="UP000239720">
    <property type="component" value="Unassembled WGS sequence"/>
</dbReference>
<dbReference type="SUPFAM" id="SSF50341">
    <property type="entry name" value="CheW-like"/>
    <property type="match status" value="1"/>
</dbReference>
<evidence type="ECO:0000313" key="4">
    <source>
        <dbReference type="Proteomes" id="UP000233534"/>
    </source>
</evidence>
<feature type="domain" description="CheW-like" evidence="1">
    <location>
        <begin position="9"/>
        <end position="149"/>
    </location>
</feature>
<dbReference type="GO" id="GO:0005829">
    <property type="term" value="C:cytosol"/>
    <property type="evidence" value="ECO:0007669"/>
    <property type="project" value="TreeGrafter"/>
</dbReference>
<dbReference type="PROSITE" id="PS50851">
    <property type="entry name" value="CHEW"/>
    <property type="match status" value="1"/>
</dbReference>
<dbReference type="InterPro" id="IPR002545">
    <property type="entry name" value="CheW-lke_dom"/>
</dbReference>
<dbReference type="PANTHER" id="PTHR22617">
    <property type="entry name" value="CHEMOTAXIS SENSOR HISTIDINE KINASE-RELATED"/>
    <property type="match status" value="1"/>
</dbReference>
<gene>
    <name evidence="2" type="primary">cheW4</name>
    <name evidence="3" type="ORF">B9R14_14510</name>
    <name evidence="2" type="ORF">HVS_10280</name>
</gene>
<dbReference type="PANTHER" id="PTHR22617:SF23">
    <property type="entry name" value="CHEMOTAXIS PROTEIN CHEW"/>
    <property type="match status" value="1"/>
</dbReference>
<dbReference type="CDD" id="cd00732">
    <property type="entry name" value="CheW"/>
    <property type="match status" value="1"/>
</dbReference>
<dbReference type="InterPro" id="IPR036061">
    <property type="entry name" value="CheW-like_dom_sf"/>
</dbReference>
<name>A0A2K9EMW7_9FIRM</name>
<dbReference type="AlphaFoldDB" id="A0A2K9EMW7"/>
<reference evidence="3 5" key="2">
    <citation type="journal article" date="2018" name="Syst. Appl. Microbiol.">
        <title>Characterization and high-quality draft genome sequence of Herbivorax saccincola A7, an anaerobic, alkaliphilic, thermophilic, cellulolytic, and xylanolytic bacterium.</title>
        <authorList>
            <person name="Aikawa S."/>
            <person name="Baramee S."/>
            <person name="Sermsathanaswadi J."/>
            <person name="Thianheng P."/>
            <person name="Tachaapaikoon C."/>
            <person name="Shikata A."/>
            <person name="Waeonukul R."/>
            <person name="Pason P."/>
            <person name="Ratanakhanokchai K."/>
            <person name="Kosugi A."/>
        </authorList>
    </citation>
    <scope>NUCLEOTIDE SEQUENCE [LARGE SCALE GENOMIC DNA]</scope>
    <source>
        <strain evidence="3 5">A7</strain>
    </source>
</reference>
<dbReference type="GO" id="GO:0007165">
    <property type="term" value="P:signal transduction"/>
    <property type="evidence" value="ECO:0007669"/>
    <property type="project" value="InterPro"/>
</dbReference>
<dbReference type="Proteomes" id="UP000233534">
    <property type="component" value="Chromosome"/>
</dbReference>
<protein>
    <submittedName>
        <fullName evidence="2">Chemotaxis protein CheW</fullName>
    </submittedName>
</protein>
<reference evidence="2 4" key="1">
    <citation type="submission" date="2017-12" db="EMBL/GenBank/DDBJ databases">
        <title>Complete genome sequence of Herbivorax saccincola GGR1, a novel Cellulosome-producing hydrolytic bacterium in a thermophilic biogas plant, established by Illumina and Nanopore MinION sequencing.</title>
        <authorList>
            <person name="Pechtl A."/>
            <person name="Ruckert C."/>
            <person name="Koeck D.E."/>
            <person name="Maus I."/>
            <person name="Winkler A."/>
            <person name="Kalinowski J."/>
            <person name="Puhler A."/>
            <person name="Schwarz W.W."/>
            <person name="Zverlov V.V."/>
            <person name="Schluter A."/>
            <person name="Liebl W."/>
        </authorList>
    </citation>
    <scope>NUCLEOTIDE SEQUENCE [LARGE SCALE GENOMIC DNA]</scope>
    <source>
        <strain evidence="2">GGR1</strain>
        <strain evidence="4">SR1</strain>
    </source>
</reference>
<dbReference type="SMART" id="SM00260">
    <property type="entry name" value="CheW"/>
    <property type="match status" value="1"/>
</dbReference>
<proteinExistence type="predicted"/>
<keyword evidence="4" id="KW-1185">Reference proteome</keyword>
<dbReference type="EMBL" id="NEMB01000003">
    <property type="protein sequence ID" value="PQQ67844.1"/>
    <property type="molecule type" value="Genomic_DNA"/>
</dbReference>
<accession>A0A2K9EMW7</accession>
<evidence type="ECO:0000313" key="2">
    <source>
        <dbReference type="EMBL" id="AUG57951.1"/>
    </source>
</evidence>
<sequence length="156" mass="17730">MSEGFYIQNRQFVVFKLGTEEYGVDIQNVTTIEKMLPITRVPKAPHYIKGVINLRGDIIPVIDIKEKLGLGTFEETDETRIIILQLKDIPFGVIVDEVDEVLQLREETIENVSNFTNDLSLDYISGVGKVDDRIVSLLNFKKLIDIDETGSEKDEN</sequence>
<dbReference type="Gene3D" id="2.40.50.180">
    <property type="entry name" value="CheA-289, Domain 4"/>
    <property type="match status" value="1"/>
</dbReference>